<organism evidence="1 2">
    <name type="scientific">Iphiclides podalirius</name>
    <name type="common">scarce swallowtail</name>
    <dbReference type="NCBI Taxonomy" id="110791"/>
    <lineage>
        <taxon>Eukaryota</taxon>
        <taxon>Metazoa</taxon>
        <taxon>Ecdysozoa</taxon>
        <taxon>Arthropoda</taxon>
        <taxon>Hexapoda</taxon>
        <taxon>Insecta</taxon>
        <taxon>Pterygota</taxon>
        <taxon>Neoptera</taxon>
        <taxon>Endopterygota</taxon>
        <taxon>Lepidoptera</taxon>
        <taxon>Glossata</taxon>
        <taxon>Ditrysia</taxon>
        <taxon>Papilionoidea</taxon>
        <taxon>Papilionidae</taxon>
        <taxon>Papilioninae</taxon>
        <taxon>Iphiclides</taxon>
    </lineage>
</organism>
<name>A0ABN8IZX9_9NEOP</name>
<protein>
    <submittedName>
        <fullName evidence="1">Uncharacterized protein</fullName>
    </submittedName>
</protein>
<reference evidence="1" key="1">
    <citation type="submission" date="2022-03" db="EMBL/GenBank/DDBJ databases">
        <authorList>
            <person name="Martin H S."/>
        </authorList>
    </citation>
    <scope>NUCLEOTIDE SEQUENCE</scope>
</reference>
<dbReference type="EMBL" id="OW152819">
    <property type="protein sequence ID" value="CAH2073242.1"/>
    <property type="molecule type" value="Genomic_DNA"/>
</dbReference>
<gene>
    <name evidence="1" type="ORF">IPOD504_LOCUS15547</name>
</gene>
<keyword evidence="2" id="KW-1185">Reference proteome</keyword>
<proteinExistence type="predicted"/>
<accession>A0ABN8IZX9</accession>
<sequence>MFSSIKLEGVEIGKCCHSRVKVLSRGQPAIQCLIGMRPRASRMVWRVTGDRLPQRRVQSALAGYRKSSTPKVTPSLMNMQRLDAGTPTTDAYASINLGCWLLPLATQSREASLISPRSSYTADVDARNGNHVTQHLLADSHLLPDGNTERNVRFLVPRLDTVTIVRRACVLRFRRVAVQRAAVVTAPASHNGGESSADSYHAYGLRARPHSTSEIRETLVSCIRVACTD</sequence>
<evidence type="ECO:0000313" key="2">
    <source>
        <dbReference type="Proteomes" id="UP000837857"/>
    </source>
</evidence>
<evidence type="ECO:0000313" key="1">
    <source>
        <dbReference type="EMBL" id="CAH2073242.1"/>
    </source>
</evidence>
<dbReference type="Proteomes" id="UP000837857">
    <property type="component" value="Chromosome 7"/>
</dbReference>
<feature type="non-terminal residue" evidence="1">
    <location>
        <position position="1"/>
    </location>
</feature>